<protein>
    <submittedName>
        <fullName evidence="2">Uncharacterized protein</fullName>
    </submittedName>
</protein>
<feature type="compositionally biased region" description="Polar residues" evidence="1">
    <location>
        <begin position="30"/>
        <end position="44"/>
    </location>
</feature>
<dbReference type="AlphaFoldDB" id="A0AA38XEG4"/>
<feature type="compositionally biased region" description="Basic residues" evidence="1">
    <location>
        <begin position="579"/>
        <end position="591"/>
    </location>
</feature>
<feature type="region of interest" description="Disordered" evidence="1">
    <location>
        <begin position="374"/>
        <end position="538"/>
    </location>
</feature>
<feature type="compositionally biased region" description="Low complexity" evidence="1">
    <location>
        <begin position="486"/>
        <end position="496"/>
    </location>
</feature>
<feature type="region of interest" description="Disordered" evidence="1">
    <location>
        <begin position="579"/>
        <end position="602"/>
    </location>
</feature>
<feature type="compositionally biased region" description="Polar residues" evidence="1">
    <location>
        <begin position="379"/>
        <end position="388"/>
    </location>
</feature>
<feature type="compositionally biased region" description="Basic and acidic residues" evidence="1">
    <location>
        <begin position="324"/>
        <end position="343"/>
    </location>
</feature>
<feature type="compositionally biased region" description="Polar residues" evidence="1">
    <location>
        <begin position="463"/>
        <end position="473"/>
    </location>
</feature>
<sequence length="1052" mass="116702">MRFARQRSDKAIEVVGREPEARRRNRLSKPLTNKLATSISTTTLPEPVPKPWNISTAEVRSGGPLSSHPSTAALRQQIRTDVFGSPSESPSKHSKNDSAWSVAYMVKEAEHAPVEEPGTLQQEEQPPSPVKPKKRKSLILRRLSTQRSTSIRSSTSSGRLNSLNDEAAAVSTPASSLDRIVDGPSIPPTRRASFTPGAATRKASRALKEEQIDEVATPEETEVCHVGTDYFEWQPPACPAILGRVGTPADLNYSHLAGFRHGSLQVVNGRASPAISEMSKVSRHLLSAPKANRDVSSDYGDADDELPTIVGIDSHLPLHSASRTKSERHYLSRESHKPEEHQTTIRIVTEAEPVPTKDADQTSLMAREYMAELPDSPFSELNSDSSPGSLRKTKSEGLLRTFSSSSSLVASPPIDKPPSARSPSPTGSVIYKPRHGEDGERDLNNVTPWYPPTQFVDEGIQSVAGSEAQTSRARLQPPPAPEKSDSGYSSSTSLKSLQRERKSVPGADGQALQVEPTCTANTQDERREANPLRFSHRPSILKSRKTAPQLPTLADVRPAEVALTPLPAAPELGAIKAKPVKTRKKLQKKRTLSQPPPQVSIGRVHSFEGQSIPSVPREASEALRLRSEIVPELDNTYLRETSIASFGQQESEIRFPSPAPEPPVEIKRSRSLSRPRSWIGRSKEDKTPSRRHSLLSQHEDNTAILYDLGTVASSLGGSPYDLTHENIVSEQTMNPYNISTVAPRPRYMMDDRTAAELSRSRSRPVHERDGRLTSRKPSFNDRGGVPGRNIRPASFASDAPPITAEMLQNQRLASLSSVSAVPPPPPPHARRPSYVDYEEDLSDRAFALPPPSHSPRPIDICQYQWPLHATAGETRGQSVGDALREQSWKSRPSQDYYEDYQDPGYDETLYHVLSPPDNQGQGWGQYMDSTELDISNQDRHRNGYTTYKQTNYNYSAYAHEVPYVYKSRHYSMMQDCPYSYDGADDFSDSMYQKPHRYINPRGLGSRSRSYGAYSLGIPDQDNSYSTYGQHFQETAYDYQRGNSYRSLRVREV</sequence>
<gene>
    <name evidence="2" type="ORF">H2204_015139</name>
</gene>
<proteinExistence type="predicted"/>
<evidence type="ECO:0000256" key="1">
    <source>
        <dbReference type="SAM" id="MobiDB-lite"/>
    </source>
</evidence>
<keyword evidence="3" id="KW-1185">Reference proteome</keyword>
<feature type="region of interest" description="Disordered" evidence="1">
    <location>
        <begin position="648"/>
        <end position="693"/>
    </location>
</feature>
<dbReference type="EMBL" id="JAPDRN010000220">
    <property type="protein sequence ID" value="KAJ9611862.1"/>
    <property type="molecule type" value="Genomic_DNA"/>
</dbReference>
<organism evidence="2 3">
    <name type="scientific">Knufia peltigerae</name>
    <dbReference type="NCBI Taxonomy" id="1002370"/>
    <lineage>
        <taxon>Eukaryota</taxon>
        <taxon>Fungi</taxon>
        <taxon>Dikarya</taxon>
        <taxon>Ascomycota</taxon>
        <taxon>Pezizomycotina</taxon>
        <taxon>Eurotiomycetes</taxon>
        <taxon>Chaetothyriomycetidae</taxon>
        <taxon>Chaetothyriales</taxon>
        <taxon>Trichomeriaceae</taxon>
        <taxon>Knufia</taxon>
    </lineage>
</organism>
<feature type="region of interest" description="Disordered" evidence="1">
    <location>
        <begin position="1"/>
        <end position="71"/>
    </location>
</feature>
<name>A0AA38XEG4_9EURO</name>
<reference evidence="2" key="1">
    <citation type="submission" date="2022-10" db="EMBL/GenBank/DDBJ databases">
        <title>Culturing micro-colonial fungi from biological soil crusts in the Mojave desert and describing Neophaeococcomyces mojavensis, and introducing the new genera and species Taxawa tesnikishii.</title>
        <authorList>
            <person name="Kurbessoian T."/>
            <person name="Stajich J.E."/>
        </authorList>
    </citation>
    <scope>NUCLEOTIDE SEQUENCE</scope>
    <source>
        <strain evidence="2">TK_35</strain>
    </source>
</reference>
<feature type="region of interest" description="Disordered" evidence="1">
    <location>
        <begin position="814"/>
        <end position="833"/>
    </location>
</feature>
<dbReference type="Proteomes" id="UP001172681">
    <property type="component" value="Unassembled WGS sequence"/>
</dbReference>
<evidence type="ECO:0000313" key="3">
    <source>
        <dbReference type="Proteomes" id="UP001172681"/>
    </source>
</evidence>
<feature type="region of interest" description="Disordered" evidence="1">
    <location>
        <begin position="114"/>
        <end position="203"/>
    </location>
</feature>
<accession>A0AA38XEG4</accession>
<feature type="region of interest" description="Disordered" evidence="1">
    <location>
        <begin position="317"/>
        <end position="358"/>
    </location>
</feature>
<feature type="compositionally biased region" description="Low complexity" evidence="1">
    <location>
        <begin position="140"/>
        <end position="163"/>
    </location>
</feature>
<evidence type="ECO:0000313" key="2">
    <source>
        <dbReference type="EMBL" id="KAJ9611862.1"/>
    </source>
</evidence>
<feature type="compositionally biased region" description="Basic and acidic residues" evidence="1">
    <location>
        <begin position="434"/>
        <end position="443"/>
    </location>
</feature>
<comment type="caution">
    <text evidence="2">The sequence shown here is derived from an EMBL/GenBank/DDBJ whole genome shotgun (WGS) entry which is preliminary data.</text>
</comment>
<feature type="compositionally biased region" description="Basic and acidic residues" evidence="1">
    <location>
        <begin position="1"/>
        <end position="22"/>
    </location>
</feature>
<feature type="region of interest" description="Disordered" evidence="1">
    <location>
        <begin position="754"/>
        <end position="796"/>
    </location>
</feature>